<keyword evidence="8" id="KW-0378">Hydrolase</keyword>
<name>A0AAV1KZ69_9NEOP</name>
<proteinExistence type="inferred from homology"/>
<evidence type="ECO:0000256" key="1">
    <source>
        <dbReference type="ARBA" id="ARBA00001947"/>
    </source>
</evidence>
<evidence type="ECO:0000256" key="9">
    <source>
        <dbReference type="ARBA" id="ARBA00022833"/>
    </source>
</evidence>
<dbReference type="PANTHER" id="PTHR11705">
    <property type="entry name" value="PROTEASE FAMILY M14 CARBOXYPEPTIDASE A,B"/>
    <property type="match status" value="1"/>
</dbReference>
<keyword evidence="9" id="KW-0862">Zinc</keyword>
<reference evidence="15 16" key="1">
    <citation type="submission" date="2023-11" db="EMBL/GenBank/DDBJ databases">
        <authorList>
            <person name="Hedman E."/>
            <person name="Englund M."/>
            <person name="Stromberg M."/>
            <person name="Nyberg Akerstrom W."/>
            <person name="Nylinder S."/>
            <person name="Jareborg N."/>
            <person name="Kallberg Y."/>
            <person name="Kronander E."/>
        </authorList>
    </citation>
    <scope>NUCLEOTIDE SEQUENCE [LARGE SCALE GENOMIC DNA]</scope>
</reference>
<dbReference type="SMART" id="SM00631">
    <property type="entry name" value="Zn_pept"/>
    <property type="match status" value="1"/>
</dbReference>
<keyword evidence="11" id="KW-1015">Disulfide bond</keyword>
<dbReference type="Proteomes" id="UP001314205">
    <property type="component" value="Unassembled WGS sequence"/>
</dbReference>
<feature type="active site" description="Proton donor/acceptor" evidence="13">
    <location>
        <position position="360"/>
    </location>
</feature>
<keyword evidence="7" id="KW-0479">Metal-binding</keyword>
<evidence type="ECO:0000256" key="3">
    <source>
        <dbReference type="ARBA" id="ARBA00005988"/>
    </source>
</evidence>
<dbReference type="SUPFAM" id="SSF53187">
    <property type="entry name" value="Zn-dependent exopeptidases"/>
    <property type="match status" value="1"/>
</dbReference>
<evidence type="ECO:0000256" key="13">
    <source>
        <dbReference type="PROSITE-ProRule" id="PRU01379"/>
    </source>
</evidence>
<comment type="caution">
    <text evidence="15">The sequence shown here is derived from an EMBL/GenBank/DDBJ whole genome shotgun (WGS) entry which is preliminary data.</text>
</comment>
<keyword evidence="16" id="KW-1185">Reference proteome</keyword>
<keyword evidence="6" id="KW-0645">Protease</keyword>
<organism evidence="15 16">
    <name type="scientific">Parnassius mnemosyne</name>
    <name type="common">clouded apollo</name>
    <dbReference type="NCBI Taxonomy" id="213953"/>
    <lineage>
        <taxon>Eukaryota</taxon>
        <taxon>Metazoa</taxon>
        <taxon>Ecdysozoa</taxon>
        <taxon>Arthropoda</taxon>
        <taxon>Hexapoda</taxon>
        <taxon>Insecta</taxon>
        <taxon>Pterygota</taxon>
        <taxon>Neoptera</taxon>
        <taxon>Endopterygota</taxon>
        <taxon>Lepidoptera</taxon>
        <taxon>Glossata</taxon>
        <taxon>Ditrysia</taxon>
        <taxon>Papilionoidea</taxon>
        <taxon>Papilionidae</taxon>
        <taxon>Parnassiinae</taxon>
        <taxon>Parnassini</taxon>
        <taxon>Parnassius</taxon>
        <taxon>Driopa</taxon>
    </lineage>
</organism>
<dbReference type="PRINTS" id="PR00765">
    <property type="entry name" value="CRBOXYPTASEA"/>
</dbReference>
<evidence type="ECO:0000313" key="16">
    <source>
        <dbReference type="Proteomes" id="UP001314205"/>
    </source>
</evidence>
<evidence type="ECO:0000256" key="4">
    <source>
        <dbReference type="ARBA" id="ARBA00022525"/>
    </source>
</evidence>
<keyword evidence="5" id="KW-0121">Carboxypeptidase</keyword>
<comment type="function">
    <text evidence="12">Involved in the digestion of the blood meal.</text>
</comment>
<evidence type="ECO:0000256" key="12">
    <source>
        <dbReference type="ARBA" id="ARBA00057299"/>
    </source>
</evidence>
<feature type="domain" description="Peptidase M14" evidence="14">
    <location>
        <begin position="103"/>
        <end position="393"/>
    </location>
</feature>
<dbReference type="CDD" id="cd03860">
    <property type="entry name" value="M14_CP_A-B_like"/>
    <property type="match status" value="1"/>
</dbReference>
<evidence type="ECO:0000256" key="2">
    <source>
        <dbReference type="ARBA" id="ARBA00004613"/>
    </source>
</evidence>
<keyword evidence="10" id="KW-0482">Metalloprotease</keyword>
<sequence length="409" mass="47075">MDYYIVEEVNNQNQVNENISNEEYGHSILPEVRDNDEQESERQLDENKPFQNLIKRDESLDLCKDKPLIEDLDPLKPYYSVKIPETAPDKIQPQGYQQMNWNEYHNLDVIHKWMENLENNFPSLCTVGAIGTTQEGRKMKILKVSNSEAGNTSVWIDAGIHAREWIAPAVNTFIADYVVRNFNTLPTSFTNKDWYFLPVANPDGYEYSHKVERLWRKNRAWYGGQCFGVDINRNFSFAWGGRGSSGDPTSPVFRGREPFSEPESSAMRDILIRSGIKFKVYVTLHSYGQVIVFPFGYRDELCPDYVRLLEGATVMSKAIYASTGNTYKVGISRDVMYGASGTSTDWSYGSAHIPFTYLIELRSKQHKFLLPKEEIQETCNEILNCIKALMEFVDNYPIDKNSSKLYKTL</sequence>
<gene>
    <name evidence="15" type="ORF">PARMNEM_LOCUS7940</name>
</gene>
<comment type="cofactor">
    <cofactor evidence="1">
        <name>Zn(2+)</name>
        <dbReference type="ChEBI" id="CHEBI:29105"/>
    </cofactor>
</comment>
<accession>A0AAV1KZ69</accession>
<dbReference type="Gene3D" id="3.40.630.10">
    <property type="entry name" value="Zn peptidases"/>
    <property type="match status" value="1"/>
</dbReference>
<comment type="similarity">
    <text evidence="3 13">Belongs to the peptidase M14 family.</text>
</comment>
<dbReference type="AlphaFoldDB" id="A0AAV1KZ69"/>
<evidence type="ECO:0000256" key="10">
    <source>
        <dbReference type="ARBA" id="ARBA00023049"/>
    </source>
</evidence>
<evidence type="ECO:0000259" key="14">
    <source>
        <dbReference type="PROSITE" id="PS52035"/>
    </source>
</evidence>
<dbReference type="GO" id="GO:0006508">
    <property type="term" value="P:proteolysis"/>
    <property type="evidence" value="ECO:0007669"/>
    <property type="project" value="UniProtKB-KW"/>
</dbReference>
<comment type="subcellular location">
    <subcellularLocation>
        <location evidence="2">Secreted</location>
    </subcellularLocation>
</comment>
<dbReference type="PROSITE" id="PS52035">
    <property type="entry name" value="PEPTIDASE_M14"/>
    <property type="match status" value="1"/>
</dbReference>
<dbReference type="GO" id="GO:0004181">
    <property type="term" value="F:metallocarboxypeptidase activity"/>
    <property type="evidence" value="ECO:0007669"/>
    <property type="project" value="InterPro"/>
</dbReference>
<evidence type="ECO:0000256" key="5">
    <source>
        <dbReference type="ARBA" id="ARBA00022645"/>
    </source>
</evidence>
<dbReference type="InterPro" id="IPR000834">
    <property type="entry name" value="Peptidase_M14"/>
</dbReference>
<dbReference type="GO" id="GO:0008270">
    <property type="term" value="F:zinc ion binding"/>
    <property type="evidence" value="ECO:0007669"/>
    <property type="project" value="InterPro"/>
</dbReference>
<evidence type="ECO:0000313" key="15">
    <source>
        <dbReference type="EMBL" id="CAK1587072.1"/>
    </source>
</evidence>
<evidence type="ECO:0000256" key="8">
    <source>
        <dbReference type="ARBA" id="ARBA00022801"/>
    </source>
</evidence>
<keyword evidence="4" id="KW-0964">Secreted</keyword>
<dbReference type="EMBL" id="CAVLGL010000081">
    <property type="protein sequence ID" value="CAK1587072.1"/>
    <property type="molecule type" value="Genomic_DNA"/>
</dbReference>
<evidence type="ECO:0000256" key="6">
    <source>
        <dbReference type="ARBA" id="ARBA00022670"/>
    </source>
</evidence>
<dbReference type="GO" id="GO:0005615">
    <property type="term" value="C:extracellular space"/>
    <property type="evidence" value="ECO:0007669"/>
    <property type="project" value="TreeGrafter"/>
</dbReference>
<evidence type="ECO:0000256" key="11">
    <source>
        <dbReference type="ARBA" id="ARBA00023157"/>
    </source>
</evidence>
<dbReference type="Pfam" id="PF00246">
    <property type="entry name" value="Peptidase_M14"/>
    <property type="match status" value="1"/>
</dbReference>
<dbReference type="PANTHER" id="PTHR11705:SF91">
    <property type="entry name" value="FI01817P-RELATED"/>
    <property type="match status" value="1"/>
</dbReference>
<protein>
    <recommendedName>
        <fullName evidence="14">Peptidase M14 domain-containing protein</fullName>
    </recommendedName>
</protein>
<dbReference type="FunFam" id="3.40.630.10:FF:000040">
    <property type="entry name" value="zinc carboxypeptidase"/>
    <property type="match status" value="1"/>
</dbReference>
<evidence type="ECO:0000256" key="7">
    <source>
        <dbReference type="ARBA" id="ARBA00022723"/>
    </source>
</evidence>